<organism evidence="1 2">
    <name type="scientific">Novosphingobium aquae</name>
    <dbReference type="NCBI Taxonomy" id="3133435"/>
    <lineage>
        <taxon>Bacteria</taxon>
        <taxon>Pseudomonadati</taxon>
        <taxon>Pseudomonadota</taxon>
        <taxon>Alphaproteobacteria</taxon>
        <taxon>Sphingomonadales</taxon>
        <taxon>Sphingomonadaceae</taxon>
        <taxon>Novosphingobium</taxon>
    </lineage>
</organism>
<evidence type="ECO:0000313" key="2">
    <source>
        <dbReference type="Proteomes" id="UP001379235"/>
    </source>
</evidence>
<dbReference type="InterPro" id="IPR027417">
    <property type="entry name" value="P-loop_NTPase"/>
</dbReference>
<protein>
    <recommendedName>
        <fullName evidence="3">Hpr(Ser) kinase/phosphatase</fullName>
    </recommendedName>
</protein>
<reference evidence="1 2" key="1">
    <citation type="submission" date="2024-03" db="EMBL/GenBank/DDBJ databases">
        <authorList>
            <person name="Jo J.-H."/>
        </authorList>
    </citation>
    <scope>NUCLEOTIDE SEQUENCE [LARGE SCALE GENOMIC DNA]</scope>
    <source>
        <strain evidence="1 2">AS3R-12</strain>
    </source>
</reference>
<sequence length="284" mass="31075">MSQAVLVSAKVCQFVDLASLNWAGDIYFTGYGARILVRFTDPELGAELALRPAIGTRLAARGLADRVLSVFHSGDRYWIFGDDEMKCQPILRSDLLNAFDTHLRAAFAEFSRRKLFVHGGVVGWQGRAIVFPGRSRAGKSTLVAELVKAGASYLSDEYAVLDARCRVHPFAQPLALRDPASACQRRVQLEDLRGVAAREPLPIGLVVMTEYRTDAVWQPVILTSGEAALAILANTIAARRWPQLALSVIGTLVERAPVLRSPRGEARALASTILDLTWIAPRRG</sequence>
<dbReference type="Proteomes" id="UP001379235">
    <property type="component" value="Unassembled WGS sequence"/>
</dbReference>
<dbReference type="EMBL" id="JBBHJY010000002">
    <property type="protein sequence ID" value="MEJ6009357.1"/>
    <property type="molecule type" value="Genomic_DNA"/>
</dbReference>
<evidence type="ECO:0000313" key="1">
    <source>
        <dbReference type="EMBL" id="MEJ6009357.1"/>
    </source>
</evidence>
<gene>
    <name evidence="1" type="ORF">WG900_05440</name>
</gene>
<dbReference type="RefSeq" id="WP_339965384.1">
    <property type="nucleotide sequence ID" value="NZ_JBBHJY010000002.1"/>
</dbReference>
<dbReference type="Gene3D" id="3.40.50.300">
    <property type="entry name" value="P-loop containing nucleotide triphosphate hydrolases"/>
    <property type="match status" value="1"/>
</dbReference>
<evidence type="ECO:0008006" key="3">
    <source>
        <dbReference type="Google" id="ProtNLM"/>
    </source>
</evidence>
<name>A0ABU8S5W1_9SPHN</name>
<comment type="caution">
    <text evidence="1">The sequence shown here is derived from an EMBL/GenBank/DDBJ whole genome shotgun (WGS) entry which is preliminary data.</text>
</comment>
<accession>A0ABU8S5W1</accession>
<dbReference type="SUPFAM" id="SSF53795">
    <property type="entry name" value="PEP carboxykinase-like"/>
    <property type="match status" value="1"/>
</dbReference>
<proteinExistence type="predicted"/>
<keyword evidence="2" id="KW-1185">Reference proteome</keyword>